<evidence type="ECO:0000256" key="2">
    <source>
        <dbReference type="ARBA" id="ARBA00022679"/>
    </source>
</evidence>
<reference evidence="5" key="1">
    <citation type="submission" date="2020-05" db="EMBL/GenBank/DDBJ databases">
        <authorList>
            <person name="Chiriac C."/>
            <person name="Salcher M."/>
            <person name="Ghai R."/>
            <person name="Kavagutti S V."/>
        </authorList>
    </citation>
    <scope>NUCLEOTIDE SEQUENCE</scope>
</reference>
<dbReference type="EMBL" id="CAFBLS010000031">
    <property type="protein sequence ID" value="CAB4864526.1"/>
    <property type="molecule type" value="Genomic_DNA"/>
</dbReference>
<dbReference type="GO" id="GO:0032259">
    <property type="term" value="P:methylation"/>
    <property type="evidence" value="ECO:0007669"/>
    <property type="project" value="UniProtKB-KW"/>
</dbReference>
<sequence>MSWDIDRTIGGRATVRDVLFDAEHRLTAVGVPSPNVDAAEIVAFAMGTTRNRLFLQDPVDAEHRVRIEKMLTKRLSRVPLQHLIGTVGFRRIELAVGPGVFIPRPETELVAEAALRELNLQTEDERLGVDLCTGSGAIAISMAIEAPGSTVYAVELSDEALTWTGMNVTSHAERIAGAGSRVEILKDDATQVGDPGHELSSLVGRAAVVVSNPPYVPLDMIPREPEVRDHEPKLALYGGDDGLDVVRGILRTAAILLKPGGLLVIEHSDMQGNEAGLRGVPGVTRAMVADYEVASMANVPSGQRLWTSINDRIDLTGRPRFMLARRIA</sequence>
<proteinExistence type="predicted"/>
<dbReference type="InterPro" id="IPR050320">
    <property type="entry name" value="N5-glutamine_MTase"/>
</dbReference>
<dbReference type="InterPro" id="IPR040758">
    <property type="entry name" value="PrmC_N"/>
</dbReference>
<dbReference type="InterPro" id="IPR002052">
    <property type="entry name" value="DNA_methylase_N6_adenine_CS"/>
</dbReference>
<keyword evidence="1" id="KW-0489">Methyltransferase</keyword>
<dbReference type="Gene3D" id="3.40.50.150">
    <property type="entry name" value="Vaccinia Virus protein VP39"/>
    <property type="match status" value="1"/>
</dbReference>
<dbReference type="Pfam" id="PF17827">
    <property type="entry name" value="PrmC_N"/>
    <property type="match status" value="1"/>
</dbReference>
<dbReference type="AlphaFoldDB" id="A0A6J7D2I4"/>
<keyword evidence="2" id="KW-0808">Transferase</keyword>
<name>A0A6J7D2I4_9ZZZZ</name>
<dbReference type="InterPro" id="IPR029063">
    <property type="entry name" value="SAM-dependent_MTases_sf"/>
</dbReference>
<gene>
    <name evidence="5" type="ORF">UFOPK3402_00386</name>
</gene>
<dbReference type="PANTHER" id="PTHR18895">
    <property type="entry name" value="HEMK METHYLTRANSFERASE"/>
    <property type="match status" value="1"/>
</dbReference>
<dbReference type="PROSITE" id="PS00092">
    <property type="entry name" value="N6_MTASE"/>
    <property type="match status" value="1"/>
</dbReference>
<dbReference type="NCBIfam" id="TIGR00536">
    <property type="entry name" value="hemK_fam"/>
    <property type="match status" value="1"/>
</dbReference>
<dbReference type="PANTHER" id="PTHR18895:SF74">
    <property type="entry name" value="MTRF1L RELEASE FACTOR GLUTAMINE METHYLTRANSFERASE"/>
    <property type="match status" value="1"/>
</dbReference>
<protein>
    <submittedName>
        <fullName evidence="5">Unannotated protein</fullName>
    </submittedName>
</protein>
<accession>A0A6J7D2I4</accession>
<organism evidence="5">
    <name type="scientific">freshwater metagenome</name>
    <dbReference type="NCBI Taxonomy" id="449393"/>
    <lineage>
        <taxon>unclassified sequences</taxon>
        <taxon>metagenomes</taxon>
        <taxon>ecological metagenomes</taxon>
    </lineage>
</organism>
<dbReference type="SUPFAM" id="SSF53335">
    <property type="entry name" value="S-adenosyl-L-methionine-dependent methyltransferases"/>
    <property type="match status" value="1"/>
</dbReference>
<feature type="domain" description="Release factor glutamine methyltransferase N-terminal" evidence="4">
    <location>
        <begin position="19"/>
        <end position="85"/>
    </location>
</feature>
<evidence type="ECO:0000256" key="3">
    <source>
        <dbReference type="ARBA" id="ARBA00022691"/>
    </source>
</evidence>
<dbReference type="CDD" id="cd02440">
    <property type="entry name" value="AdoMet_MTases"/>
    <property type="match status" value="1"/>
</dbReference>
<evidence type="ECO:0000259" key="4">
    <source>
        <dbReference type="Pfam" id="PF17827"/>
    </source>
</evidence>
<keyword evidence="3" id="KW-0949">S-adenosyl-L-methionine</keyword>
<dbReference type="GO" id="GO:0008276">
    <property type="term" value="F:protein methyltransferase activity"/>
    <property type="evidence" value="ECO:0007669"/>
    <property type="project" value="InterPro"/>
</dbReference>
<evidence type="ECO:0000313" key="5">
    <source>
        <dbReference type="EMBL" id="CAB4864526.1"/>
    </source>
</evidence>
<evidence type="ECO:0000256" key="1">
    <source>
        <dbReference type="ARBA" id="ARBA00022603"/>
    </source>
</evidence>
<dbReference type="InterPro" id="IPR004556">
    <property type="entry name" value="HemK-like"/>
</dbReference>
<dbReference type="GO" id="GO:0003676">
    <property type="term" value="F:nucleic acid binding"/>
    <property type="evidence" value="ECO:0007669"/>
    <property type="project" value="InterPro"/>
</dbReference>
<dbReference type="Gene3D" id="1.10.8.10">
    <property type="entry name" value="DNA helicase RuvA subunit, C-terminal domain"/>
    <property type="match status" value="1"/>
</dbReference>